<gene>
    <name evidence="6" type="ORF">Vgi01_25970</name>
</gene>
<dbReference type="InterPro" id="IPR000843">
    <property type="entry name" value="HTH_LacI"/>
</dbReference>
<dbReference type="CDD" id="cd01392">
    <property type="entry name" value="HTH_LacI"/>
    <property type="match status" value="1"/>
</dbReference>
<keyword evidence="2" id="KW-0238">DNA-binding</keyword>
<evidence type="ECO:0000259" key="5">
    <source>
        <dbReference type="PROSITE" id="PS50932"/>
    </source>
</evidence>
<evidence type="ECO:0000256" key="1">
    <source>
        <dbReference type="ARBA" id="ARBA00023015"/>
    </source>
</evidence>
<feature type="domain" description="HTH lacI-type" evidence="5">
    <location>
        <begin position="38"/>
        <end position="90"/>
    </location>
</feature>
<proteinExistence type="predicted"/>
<reference evidence="6 7" key="1">
    <citation type="submission" date="2021-01" db="EMBL/GenBank/DDBJ databases">
        <title>Whole genome shotgun sequence of Verrucosispora gifhornensis NBRC 16317.</title>
        <authorList>
            <person name="Komaki H."/>
            <person name="Tamura T."/>
        </authorList>
    </citation>
    <scope>NUCLEOTIDE SEQUENCE [LARGE SCALE GENOMIC DNA]</scope>
    <source>
        <strain evidence="6 7">NBRC 16317</strain>
    </source>
</reference>
<dbReference type="PANTHER" id="PTHR30146:SF109">
    <property type="entry name" value="HTH-TYPE TRANSCRIPTIONAL REGULATOR GALS"/>
    <property type="match status" value="1"/>
</dbReference>
<keyword evidence="3" id="KW-0804">Transcription</keyword>
<dbReference type="PROSITE" id="PS00356">
    <property type="entry name" value="HTH_LACI_1"/>
    <property type="match status" value="1"/>
</dbReference>
<dbReference type="EMBL" id="BOPA01000018">
    <property type="protein sequence ID" value="GIJ15913.1"/>
    <property type="molecule type" value="Genomic_DNA"/>
</dbReference>
<evidence type="ECO:0000256" key="4">
    <source>
        <dbReference type="SAM" id="MobiDB-lite"/>
    </source>
</evidence>
<accession>A0ABQ4IDB8</accession>
<keyword evidence="7" id="KW-1185">Reference proteome</keyword>
<dbReference type="Pfam" id="PF13377">
    <property type="entry name" value="Peripla_BP_3"/>
    <property type="match status" value="1"/>
</dbReference>
<dbReference type="InterPro" id="IPR046335">
    <property type="entry name" value="LacI/GalR-like_sensor"/>
</dbReference>
<name>A0ABQ4IDB8_9ACTN</name>
<organism evidence="6 7">
    <name type="scientific">Micromonospora gifhornensis</name>
    <dbReference type="NCBI Taxonomy" id="84594"/>
    <lineage>
        <taxon>Bacteria</taxon>
        <taxon>Bacillati</taxon>
        <taxon>Actinomycetota</taxon>
        <taxon>Actinomycetes</taxon>
        <taxon>Micromonosporales</taxon>
        <taxon>Micromonosporaceae</taxon>
        <taxon>Micromonospora</taxon>
    </lineage>
</organism>
<dbReference type="PROSITE" id="PS50932">
    <property type="entry name" value="HTH_LACI_2"/>
    <property type="match status" value="1"/>
</dbReference>
<dbReference type="SUPFAM" id="SSF53822">
    <property type="entry name" value="Periplasmic binding protein-like I"/>
    <property type="match status" value="1"/>
</dbReference>
<dbReference type="Gene3D" id="3.40.50.2300">
    <property type="match status" value="2"/>
</dbReference>
<evidence type="ECO:0000256" key="2">
    <source>
        <dbReference type="ARBA" id="ARBA00023125"/>
    </source>
</evidence>
<dbReference type="PANTHER" id="PTHR30146">
    <property type="entry name" value="LACI-RELATED TRANSCRIPTIONAL REPRESSOR"/>
    <property type="match status" value="1"/>
</dbReference>
<protein>
    <submittedName>
        <fullName evidence="6">LacI family transcriptional regulator</fullName>
    </submittedName>
</protein>
<dbReference type="Gene3D" id="1.10.260.40">
    <property type="entry name" value="lambda repressor-like DNA-binding domains"/>
    <property type="match status" value="1"/>
</dbReference>
<comment type="caution">
    <text evidence="6">The sequence shown here is derived from an EMBL/GenBank/DDBJ whole genome shotgun (WGS) entry which is preliminary data.</text>
</comment>
<sequence>MIENSGRARPDRQRQAPSAPARGNEAERPVRGSGRSIMRDVAELAGVSAQTVSRVINGHPYVADHTRQRVLDAMRQLDYRLNPAARALVTRRSGTLGIVGYESPLYGPTSMLYAIEGAARAAGYFVSVASLRHLDRRSVFDAVDWLRRQSVEGIIAIAPKPAMADALAEASSGLPAVTVGGGCTEAVPSAQIDNAEGARLATRHLLNLGHTTVHHLAGPQDWPEARERVAGWHAALRAAGAPTPAVVPGDWSAGTGYEQGERLARDRSVTAIFCASDQLALGVLRALHEAGRRVPGEVSVVGFDGTADGAHFLPPLTSVRQDFAELGRRSLRLLLAQLDRPASKSRPRRDVLVPELVIRRSAAALCDGDRAAAGLTLSGPSRGT</sequence>
<dbReference type="InterPro" id="IPR028082">
    <property type="entry name" value="Peripla_BP_I"/>
</dbReference>
<dbReference type="Pfam" id="PF00356">
    <property type="entry name" value="LacI"/>
    <property type="match status" value="1"/>
</dbReference>
<evidence type="ECO:0000313" key="6">
    <source>
        <dbReference type="EMBL" id="GIJ15913.1"/>
    </source>
</evidence>
<dbReference type="SMART" id="SM00354">
    <property type="entry name" value="HTH_LACI"/>
    <property type="match status" value="1"/>
</dbReference>
<feature type="region of interest" description="Disordered" evidence="4">
    <location>
        <begin position="1"/>
        <end position="35"/>
    </location>
</feature>
<evidence type="ECO:0000256" key="3">
    <source>
        <dbReference type="ARBA" id="ARBA00023163"/>
    </source>
</evidence>
<dbReference type="InterPro" id="IPR010982">
    <property type="entry name" value="Lambda_DNA-bd_dom_sf"/>
</dbReference>
<dbReference type="Proteomes" id="UP000647860">
    <property type="component" value="Unassembled WGS sequence"/>
</dbReference>
<evidence type="ECO:0000313" key="7">
    <source>
        <dbReference type="Proteomes" id="UP000647860"/>
    </source>
</evidence>
<dbReference type="CDD" id="cd01574">
    <property type="entry name" value="PBP1_LacI"/>
    <property type="match status" value="1"/>
</dbReference>
<feature type="compositionally biased region" description="Basic and acidic residues" evidence="4">
    <location>
        <begin position="1"/>
        <end position="14"/>
    </location>
</feature>
<keyword evidence="1" id="KW-0805">Transcription regulation</keyword>
<dbReference type="SUPFAM" id="SSF47413">
    <property type="entry name" value="lambda repressor-like DNA-binding domains"/>
    <property type="match status" value="1"/>
</dbReference>